<evidence type="ECO:0000256" key="4">
    <source>
        <dbReference type="ARBA" id="ARBA00022723"/>
    </source>
</evidence>
<keyword evidence="5 8" id="KW-0863">Zinc-finger</keyword>
<comment type="caution">
    <text evidence="11">The sequence shown here is derived from an EMBL/GenBank/DDBJ whole genome shotgun (WGS) entry which is preliminary data.</text>
</comment>
<dbReference type="GO" id="GO:0008270">
    <property type="term" value="F:zinc ion binding"/>
    <property type="evidence" value="ECO:0007669"/>
    <property type="project" value="UniProtKB-KW"/>
</dbReference>
<dbReference type="Pfam" id="PF13639">
    <property type="entry name" value="zf-RING_2"/>
    <property type="match status" value="1"/>
</dbReference>
<dbReference type="GO" id="GO:0061630">
    <property type="term" value="F:ubiquitin protein ligase activity"/>
    <property type="evidence" value="ECO:0007669"/>
    <property type="project" value="UniProtKB-EC"/>
</dbReference>
<evidence type="ECO:0000256" key="5">
    <source>
        <dbReference type="ARBA" id="ARBA00022771"/>
    </source>
</evidence>
<evidence type="ECO:0000256" key="2">
    <source>
        <dbReference type="ARBA" id="ARBA00012483"/>
    </source>
</evidence>
<keyword evidence="3" id="KW-0808">Transferase</keyword>
<evidence type="ECO:0000313" key="11">
    <source>
        <dbReference type="EMBL" id="KAH7447942.1"/>
    </source>
</evidence>
<organism evidence="11 12">
    <name type="scientific">Ceratopteris richardii</name>
    <name type="common">Triangle waterfern</name>
    <dbReference type="NCBI Taxonomy" id="49495"/>
    <lineage>
        <taxon>Eukaryota</taxon>
        <taxon>Viridiplantae</taxon>
        <taxon>Streptophyta</taxon>
        <taxon>Embryophyta</taxon>
        <taxon>Tracheophyta</taxon>
        <taxon>Polypodiopsida</taxon>
        <taxon>Polypodiidae</taxon>
        <taxon>Polypodiales</taxon>
        <taxon>Pteridineae</taxon>
        <taxon>Pteridaceae</taxon>
        <taxon>Parkerioideae</taxon>
        <taxon>Ceratopteris</taxon>
    </lineage>
</organism>
<dbReference type="EMBL" id="CM035406">
    <property type="protein sequence ID" value="KAH7447943.1"/>
    <property type="molecule type" value="Genomic_DNA"/>
</dbReference>
<evidence type="ECO:0000256" key="3">
    <source>
        <dbReference type="ARBA" id="ARBA00022679"/>
    </source>
</evidence>
<feature type="region of interest" description="Disordered" evidence="9">
    <location>
        <begin position="1"/>
        <end position="22"/>
    </location>
</feature>
<dbReference type="Gene3D" id="3.30.40.10">
    <property type="entry name" value="Zinc/RING finger domain, C3HC4 (zinc finger)"/>
    <property type="match status" value="1"/>
</dbReference>
<gene>
    <name evidence="11" type="ORF">KP509_01G128900</name>
</gene>
<evidence type="ECO:0000256" key="1">
    <source>
        <dbReference type="ARBA" id="ARBA00000900"/>
    </source>
</evidence>
<dbReference type="SUPFAM" id="SSF57850">
    <property type="entry name" value="RING/U-box"/>
    <property type="match status" value="1"/>
</dbReference>
<dbReference type="EMBL" id="CM035406">
    <property type="protein sequence ID" value="KAH7447942.1"/>
    <property type="molecule type" value="Genomic_DNA"/>
</dbReference>
<dbReference type="SMART" id="SM00184">
    <property type="entry name" value="RING"/>
    <property type="match status" value="1"/>
</dbReference>
<evidence type="ECO:0000259" key="10">
    <source>
        <dbReference type="PROSITE" id="PS50089"/>
    </source>
</evidence>
<dbReference type="EC" id="2.3.2.27" evidence="2"/>
<dbReference type="PANTHER" id="PTHR22937:SF65">
    <property type="entry name" value="E3 UBIQUITIN-PROTEIN LIGASE ARK2C"/>
    <property type="match status" value="1"/>
</dbReference>
<dbReference type="OrthoDB" id="8062037at2759"/>
<proteinExistence type="predicted"/>
<keyword evidence="6" id="KW-0833">Ubl conjugation pathway</keyword>
<dbReference type="Proteomes" id="UP000825935">
    <property type="component" value="Chromosome 1"/>
</dbReference>
<feature type="domain" description="RING-type" evidence="10">
    <location>
        <begin position="488"/>
        <end position="529"/>
    </location>
</feature>
<protein>
    <recommendedName>
        <fullName evidence="2">RING-type E3 ubiquitin transferase</fullName>
        <ecNumber evidence="2">2.3.2.27</ecNumber>
    </recommendedName>
</protein>
<dbReference type="InterPro" id="IPR001841">
    <property type="entry name" value="Znf_RING"/>
</dbReference>
<comment type="catalytic activity">
    <reaction evidence="1">
        <text>S-ubiquitinyl-[E2 ubiquitin-conjugating enzyme]-L-cysteine + [acceptor protein]-L-lysine = [E2 ubiquitin-conjugating enzyme]-L-cysteine + N(6)-ubiquitinyl-[acceptor protein]-L-lysine.</text>
        <dbReference type="EC" id="2.3.2.27"/>
    </reaction>
</comment>
<evidence type="ECO:0000313" key="12">
    <source>
        <dbReference type="Proteomes" id="UP000825935"/>
    </source>
</evidence>
<dbReference type="InterPro" id="IPR045191">
    <property type="entry name" value="MBR1/2-like"/>
</dbReference>
<evidence type="ECO:0000256" key="6">
    <source>
        <dbReference type="ARBA" id="ARBA00022786"/>
    </source>
</evidence>
<reference evidence="11" key="1">
    <citation type="submission" date="2021-08" db="EMBL/GenBank/DDBJ databases">
        <title>WGS assembly of Ceratopteris richardii.</title>
        <authorList>
            <person name="Marchant D.B."/>
            <person name="Chen G."/>
            <person name="Jenkins J."/>
            <person name="Shu S."/>
            <person name="Leebens-Mack J."/>
            <person name="Grimwood J."/>
            <person name="Schmutz J."/>
            <person name="Soltis P."/>
            <person name="Soltis D."/>
            <person name="Chen Z.-H."/>
        </authorList>
    </citation>
    <scope>NUCLEOTIDE SEQUENCE</scope>
    <source>
        <strain evidence="11">Whitten #5841</strain>
        <tissue evidence="11">Leaf</tissue>
    </source>
</reference>
<dbReference type="PANTHER" id="PTHR22937">
    <property type="entry name" value="E3 UBIQUITIN-PROTEIN LIGASE RNF165"/>
    <property type="match status" value="1"/>
</dbReference>
<dbReference type="InterPro" id="IPR013083">
    <property type="entry name" value="Znf_RING/FYVE/PHD"/>
</dbReference>
<name>A0A8T2VKW2_CERRI</name>
<accession>A0A8T2VKW2</accession>
<dbReference type="EMBL" id="CM035406">
    <property type="protein sequence ID" value="KAH7447941.1"/>
    <property type="molecule type" value="Genomic_DNA"/>
</dbReference>
<evidence type="ECO:0000256" key="9">
    <source>
        <dbReference type="SAM" id="MobiDB-lite"/>
    </source>
</evidence>
<keyword evidence="12" id="KW-1185">Reference proteome</keyword>
<evidence type="ECO:0000256" key="8">
    <source>
        <dbReference type="PROSITE-ProRule" id="PRU00175"/>
    </source>
</evidence>
<feature type="compositionally biased region" description="Basic residues" evidence="9">
    <location>
        <begin position="1"/>
        <end position="11"/>
    </location>
</feature>
<keyword evidence="7" id="KW-0862">Zinc</keyword>
<feature type="region of interest" description="Disordered" evidence="9">
    <location>
        <begin position="115"/>
        <end position="139"/>
    </location>
</feature>
<evidence type="ECO:0000256" key="7">
    <source>
        <dbReference type="ARBA" id="ARBA00022833"/>
    </source>
</evidence>
<keyword evidence="4" id="KW-0479">Metal-binding</keyword>
<sequence>MHFGHSRKRQNRGSSSIRHQDMDDRNISQSSLGAVASEDNLNHSGSLFTGFHRVMNQERTSSQHFQIYGFEPRSSSIARFSSYRTVPDDGWNTLPVQRSSNNAIRISTSPLCAYGSEQDRNSHKRKSPMDPFPGLLTHRTSDTERHDVLGLRHGLGTRRSNVLYHSACDGSGVRREGQDGYQYLSSNGVFTCRYDGLMTVLPWDNHCSPFVRSERALSTCRRRIPAANGTINRSVVGNINIDLPETFTYRQGNAWPTSMYLDEGSRQTQLSERNFNASAGAINFRQGEPLDVMNRLSIENEARQHSNRIIRTTPFISNPHTNVSMENIPLFPLVRHSGRYGNTHSQIVCLPESVSGLEATVRDMSIPRQYMPRHIGLNRTTPVRQQLSFRRSRVLPSERVDDLGFSTPYHVPNQSLAYEWTDTRDQHSDMRLDVDNMSYEELLALEERIGNVNTGLSEESIRKCLKVKMYSPSDVISASVSRESDPKCSICQEEYEDSDELGELQCGHEYHTDCIKQWLPLKNQCPICKSAAW</sequence>
<dbReference type="PROSITE" id="PS50089">
    <property type="entry name" value="ZF_RING_2"/>
    <property type="match status" value="1"/>
</dbReference>
<dbReference type="AlphaFoldDB" id="A0A8T2VKW2"/>